<dbReference type="Proteomes" id="UP000092460">
    <property type="component" value="Unassembled WGS sequence"/>
</dbReference>
<evidence type="ECO:0000313" key="4">
    <source>
        <dbReference type="Proteomes" id="UP000092460"/>
    </source>
</evidence>
<dbReference type="STRING" id="67801.A0A1B0AM28"/>
<dbReference type="PANTHER" id="PTHR21261">
    <property type="entry name" value="BEAT PROTEIN"/>
    <property type="match status" value="1"/>
</dbReference>
<reference evidence="4" key="1">
    <citation type="submission" date="2015-01" db="EMBL/GenBank/DDBJ databases">
        <authorList>
            <person name="Aksoy S."/>
            <person name="Warren W."/>
            <person name="Wilson R.K."/>
        </authorList>
    </citation>
    <scope>NUCLEOTIDE SEQUENCE [LARGE SCALE GENOMIC DNA]</scope>
    <source>
        <strain evidence="4">IAEA</strain>
    </source>
</reference>
<dbReference type="InterPro" id="IPR013783">
    <property type="entry name" value="Ig-like_fold"/>
</dbReference>
<dbReference type="AlphaFoldDB" id="A0A1B0AM28"/>
<name>A0A1B0AM28_9MUSC</name>
<keyword evidence="4" id="KW-1185">Reference proteome</keyword>
<dbReference type="VEuPathDB" id="VectorBase:GPPI001487"/>
<keyword evidence="1" id="KW-0472">Membrane</keyword>
<dbReference type="EMBL" id="JXJN01000315">
    <property type="status" value="NOT_ANNOTATED_CDS"/>
    <property type="molecule type" value="Genomic_DNA"/>
</dbReference>
<proteinExistence type="predicted"/>
<dbReference type="PANTHER" id="PTHR21261:SF2">
    <property type="entry name" value="GH04238P-RELATED"/>
    <property type="match status" value="1"/>
</dbReference>
<dbReference type="InterPro" id="IPR036179">
    <property type="entry name" value="Ig-like_dom_sf"/>
</dbReference>
<evidence type="ECO:0000259" key="2">
    <source>
        <dbReference type="PROSITE" id="PS50835"/>
    </source>
</evidence>
<evidence type="ECO:0000256" key="1">
    <source>
        <dbReference type="SAM" id="Phobius"/>
    </source>
</evidence>
<sequence>MHQFDGQPQHLNGAELTNYYSCTADEPKFNFGTTSGSPMYHRPMACRLSVCITLLTWLSLLIIVSQSVRITNLKVPHTYTLERHMEPDPLVLDCEYELGPREKGFVLKWLFNNHSIYQWIPSVKGFAMGIMKTKINTEIFTLEGSPGVISIRRPDWNMTGEYTCFVQTFESTDKKSSRLQIIVPESDFLLETKLDGEHENVEVMCAVQNVYPQPVLSVIFDTKILDSVLTQMDQNSSGLYSMTVRTRIPKEKLESPTPITCAFYLHGTNYTKRRETIFYDKATNIQRKWTTVAVVMSIASLALSS</sequence>
<feature type="transmembrane region" description="Helical" evidence="1">
    <location>
        <begin position="45"/>
        <end position="64"/>
    </location>
</feature>
<dbReference type="EnsemblMetazoa" id="GPPI001487-RA">
    <property type="protein sequence ID" value="GPPI001487-PA"/>
    <property type="gene ID" value="GPPI001487"/>
</dbReference>
<feature type="domain" description="Ig-like" evidence="2">
    <location>
        <begin position="76"/>
        <end position="180"/>
    </location>
</feature>
<dbReference type="InterPro" id="IPR007110">
    <property type="entry name" value="Ig-like_dom"/>
</dbReference>
<protein>
    <recommendedName>
        <fullName evidence="2">Ig-like domain-containing protein</fullName>
    </recommendedName>
</protein>
<dbReference type="PROSITE" id="PS50835">
    <property type="entry name" value="IG_LIKE"/>
    <property type="match status" value="1"/>
</dbReference>
<organism evidence="3 4">
    <name type="scientific">Glossina palpalis gambiensis</name>
    <dbReference type="NCBI Taxonomy" id="67801"/>
    <lineage>
        <taxon>Eukaryota</taxon>
        <taxon>Metazoa</taxon>
        <taxon>Ecdysozoa</taxon>
        <taxon>Arthropoda</taxon>
        <taxon>Hexapoda</taxon>
        <taxon>Insecta</taxon>
        <taxon>Pterygota</taxon>
        <taxon>Neoptera</taxon>
        <taxon>Endopterygota</taxon>
        <taxon>Diptera</taxon>
        <taxon>Brachycera</taxon>
        <taxon>Muscomorpha</taxon>
        <taxon>Hippoboscoidea</taxon>
        <taxon>Glossinidae</taxon>
        <taxon>Glossina</taxon>
    </lineage>
</organism>
<dbReference type="Gene3D" id="2.60.40.10">
    <property type="entry name" value="Immunoglobulins"/>
    <property type="match status" value="1"/>
</dbReference>
<keyword evidence="1" id="KW-0812">Transmembrane</keyword>
<accession>A0A1B0AM28</accession>
<evidence type="ECO:0000313" key="3">
    <source>
        <dbReference type="EnsemblMetazoa" id="GPPI001487-PA"/>
    </source>
</evidence>
<dbReference type="SUPFAM" id="SSF48726">
    <property type="entry name" value="Immunoglobulin"/>
    <property type="match status" value="2"/>
</dbReference>
<reference evidence="3" key="2">
    <citation type="submission" date="2020-05" db="UniProtKB">
        <authorList>
            <consortium name="EnsemblMetazoa"/>
        </authorList>
    </citation>
    <scope>IDENTIFICATION</scope>
    <source>
        <strain evidence="3">IAEA</strain>
    </source>
</reference>
<keyword evidence="1" id="KW-1133">Transmembrane helix</keyword>